<evidence type="ECO:0000313" key="2">
    <source>
        <dbReference type="Proteomes" id="UP000324222"/>
    </source>
</evidence>
<evidence type="ECO:0000313" key="1">
    <source>
        <dbReference type="EMBL" id="MPC82073.1"/>
    </source>
</evidence>
<organism evidence="1 2">
    <name type="scientific">Portunus trituberculatus</name>
    <name type="common">Swimming crab</name>
    <name type="synonym">Neptunus trituberculatus</name>
    <dbReference type="NCBI Taxonomy" id="210409"/>
    <lineage>
        <taxon>Eukaryota</taxon>
        <taxon>Metazoa</taxon>
        <taxon>Ecdysozoa</taxon>
        <taxon>Arthropoda</taxon>
        <taxon>Crustacea</taxon>
        <taxon>Multicrustacea</taxon>
        <taxon>Malacostraca</taxon>
        <taxon>Eumalacostraca</taxon>
        <taxon>Eucarida</taxon>
        <taxon>Decapoda</taxon>
        <taxon>Pleocyemata</taxon>
        <taxon>Brachyura</taxon>
        <taxon>Eubrachyura</taxon>
        <taxon>Portunoidea</taxon>
        <taxon>Portunidae</taxon>
        <taxon>Portuninae</taxon>
        <taxon>Portunus</taxon>
    </lineage>
</organism>
<accession>A0A5B7IIC8</accession>
<sequence length="65" mass="7013">MGLATQEGELEGRASFVRGVCLPTSEPWAYRCSNLEDRFLGLLIVEGAGQGVSVVTSYAPEQTQH</sequence>
<dbReference type="AlphaFoldDB" id="A0A5B7IIC8"/>
<name>A0A5B7IIC8_PORTR</name>
<dbReference type="EMBL" id="VSRR010058796">
    <property type="protein sequence ID" value="MPC82073.1"/>
    <property type="molecule type" value="Genomic_DNA"/>
</dbReference>
<dbReference type="Proteomes" id="UP000324222">
    <property type="component" value="Unassembled WGS sequence"/>
</dbReference>
<reference evidence="1 2" key="1">
    <citation type="submission" date="2019-05" db="EMBL/GenBank/DDBJ databases">
        <title>Another draft genome of Portunus trituberculatus and its Hox gene families provides insights of decapod evolution.</title>
        <authorList>
            <person name="Jeong J.-H."/>
            <person name="Song I."/>
            <person name="Kim S."/>
            <person name="Choi T."/>
            <person name="Kim D."/>
            <person name="Ryu S."/>
            <person name="Kim W."/>
        </authorList>
    </citation>
    <scope>NUCLEOTIDE SEQUENCE [LARGE SCALE GENOMIC DNA]</scope>
    <source>
        <tissue evidence="1">Muscle</tissue>
    </source>
</reference>
<proteinExistence type="predicted"/>
<keyword evidence="2" id="KW-1185">Reference proteome</keyword>
<protein>
    <submittedName>
        <fullName evidence="1">Uncharacterized protein</fullName>
    </submittedName>
</protein>
<gene>
    <name evidence="1" type="ORF">E2C01_076718</name>
</gene>
<comment type="caution">
    <text evidence="1">The sequence shown here is derived from an EMBL/GenBank/DDBJ whole genome shotgun (WGS) entry which is preliminary data.</text>
</comment>